<feature type="disulfide bond" evidence="5">
    <location>
        <begin position="176"/>
        <end position="185"/>
    </location>
</feature>
<dbReference type="GO" id="GO:0032991">
    <property type="term" value="C:protein-containing complex"/>
    <property type="evidence" value="ECO:0007669"/>
    <property type="project" value="TreeGrafter"/>
</dbReference>
<evidence type="ECO:0000313" key="8">
    <source>
        <dbReference type="Proteomes" id="UP000230423"/>
    </source>
</evidence>
<evidence type="ECO:0000256" key="1">
    <source>
        <dbReference type="ARBA" id="ARBA00022536"/>
    </source>
</evidence>
<evidence type="ECO:0000259" key="6">
    <source>
        <dbReference type="PROSITE" id="PS50026"/>
    </source>
</evidence>
<dbReference type="GO" id="GO:0045197">
    <property type="term" value="P:establishment or maintenance of epithelial cell apical/basal polarity"/>
    <property type="evidence" value="ECO:0007669"/>
    <property type="project" value="TreeGrafter"/>
</dbReference>
<reference evidence="7 8" key="1">
    <citation type="submission" date="2015-09" db="EMBL/GenBank/DDBJ databases">
        <title>Draft genome of the parasitic nematode Teladorsagia circumcincta isolate WARC Sus (inbred).</title>
        <authorList>
            <person name="Mitreva M."/>
        </authorList>
    </citation>
    <scope>NUCLEOTIDE SEQUENCE [LARGE SCALE GENOMIC DNA]</scope>
    <source>
        <strain evidence="7 8">S</strain>
    </source>
</reference>
<sequence length="291" mass="31597">MARFAQTLTNVQPKSTPVRLYHTYHVSTPSARFTVESVRQVSQTVSDRPWFTNNLPCSGYHGDGRSCTKRSACDGAPCHPTATCVDDQTSLNPGGYTCLCPAGENGCIQSNSTVCREGICMNGGTCKPLSDTQYRCACAEFYYGLHCEKVSACIGAPCANGGICENSGPGQVKCICPIGFYGPWCELEENSCGAHFAESVGNLTFPDNGEMPPEQQCDFVISTGEENSVGSCCKCGLKKPFQWMVLTKLDFKSRGLECRQSDLFSTVLENNGFPGANSQLRHKILKKVNRK</sequence>
<dbReference type="Gene3D" id="2.10.25.10">
    <property type="entry name" value="Laminin"/>
    <property type="match status" value="2"/>
</dbReference>
<gene>
    <name evidence="7" type="ORF">TELCIR_00464</name>
</gene>
<dbReference type="EMBL" id="KZ344998">
    <property type="protein sequence ID" value="PIO77439.1"/>
    <property type="molecule type" value="Genomic_DNA"/>
</dbReference>
<dbReference type="PROSITE" id="PS50026">
    <property type="entry name" value="EGF_3"/>
    <property type="match status" value="3"/>
</dbReference>
<organism evidence="7 8">
    <name type="scientific">Teladorsagia circumcincta</name>
    <name type="common">Brown stomach worm</name>
    <name type="synonym">Ostertagia circumcincta</name>
    <dbReference type="NCBI Taxonomy" id="45464"/>
    <lineage>
        <taxon>Eukaryota</taxon>
        <taxon>Metazoa</taxon>
        <taxon>Ecdysozoa</taxon>
        <taxon>Nematoda</taxon>
        <taxon>Chromadorea</taxon>
        <taxon>Rhabditida</taxon>
        <taxon>Rhabditina</taxon>
        <taxon>Rhabditomorpha</taxon>
        <taxon>Strongyloidea</taxon>
        <taxon>Trichostrongylidae</taxon>
        <taxon>Teladorsagia</taxon>
    </lineage>
</organism>
<dbReference type="GO" id="GO:0005886">
    <property type="term" value="C:plasma membrane"/>
    <property type="evidence" value="ECO:0007669"/>
    <property type="project" value="TreeGrafter"/>
</dbReference>
<dbReference type="InterPro" id="IPR000742">
    <property type="entry name" value="EGF"/>
</dbReference>
<keyword evidence="3" id="KW-0677">Repeat</keyword>
<dbReference type="PANTHER" id="PTHR24049">
    <property type="entry name" value="CRUMBS FAMILY MEMBER"/>
    <property type="match status" value="1"/>
</dbReference>
<feature type="disulfide bond" evidence="5">
    <location>
        <begin position="138"/>
        <end position="147"/>
    </location>
</feature>
<dbReference type="SUPFAM" id="SSF57196">
    <property type="entry name" value="EGF/Laminin"/>
    <property type="match status" value="2"/>
</dbReference>
<keyword evidence="1 5" id="KW-0245">EGF-like domain</keyword>
<keyword evidence="4 5" id="KW-1015">Disulfide bond</keyword>
<dbReference type="OrthoDB" id="10009301at2759"/>
<feature type="domain" description="EGF-like" evidence="6">
    <location>
        <begin position="149"/>
        <end position="186"/>
    </location>
</feature>
<dbReference type="AlphaFoldDB" id="A0A2G9V4P1"/>
<evidence type="ECO:0000256" key="2">
    <source>
        <dbReference type="ARBA" id="ARBA00022729"/>
    </source>
</evidence>
<comment type="caution">
    <text evidence="5">Lacks conserved residue(s) required for the propagation of feature annotation.</text>
</comment>
<dbReference type="Pfam" id="PF12661">
    <property type="entry name" value="hEGF"/>
    <property type="match status" value="2"/>
</dbReference>
<evidence type="ECO:0000256" key="5">
    <source>
        <dbReference type="PROSITE-ProRule" id="PRU00076"/>
    </source>
</evidence>
<dbReference type="GO" id="GO:0007157">
    <property type="term" value="P:heterophilic cell-cell adhesion via plasma membrane cell adhesion molecules"/>
    <property type="evidence" value="ECO:0007669"/>
    <property type="project" value="TreeGrafter"/>
</dbReference>
<feature type="domain" description="EGF-like" evidence="6">
    <location>
        <begin position="111"/>
        <end position="148"/>
    </location>
</feature>
<keyword evidence="8" id="KW-1185">Reference proteome</keyword>
<accession>A0A2G9V4P1</accession>
<dbReference type="PROSITE" id="PS00022">
    <property type="entry name" value="EGF_1"/>
    <property type="match status" value="2"/>
</dbReference>
<evidence type="ECO:0000313" key="7">
    <source>
        <dbReference type="EMBL" id="PIO77439.1"/>
    </source>
</evidence>
<protein>
    <submittedName>
        <fullName evidence="7">EGF-like domain protein</fullName>
    </submittedName>
</protein>
<dbReference type="InterPro" id="IPR051022">
    <property type="entry name" value="Notch_Cell-Fate_Det"/>
</dbReference>
<keyword evidence="2" id="KW-0732">Signal</keyword>
<proteinExistence type="predicted"/>
<dbReference type="InterPro" id="IPR013032">
    <property type="entry name" value="EGF-like_CS"/>
</dbReference>
<evidence type="ECO:0000256" key="4">
    <source>
        <dbReference type="ARBA" id="ARBA00023157"/>
    </source>
</evidence>
<dbReference type="PANTHER" id="PTHR24049:SF22">
    <property type="entry name" value="DROSOPHILA CRUMBS HOMOLOG"/>
    <property type="match status" value="1"/>
</dbReference>
<evidence type="ECO:0000256" key="3">
    <source>
        <dbReference type="ARBA" id="ARBA00022737"/>
    </source>
</evidence>
<dbReference type="PROSITE" id="PS01186">
    <property type="entry name" value="EGF_2"/>
    <property type="match status" value="1"/>
</dbReference>
<name>A0A2G9V4P1_TELCI</name>
<feature type="domain" description="EGF-like" evidence="6">
    <location>
        <begin position="69"/>
        <end position="108"/>
    </location>
</feature>
<dbReference type="SMART" id="SM00181">
    <property type="entry name" value="EGF"/>
    <property type="match status" value="3"/>
</dbReference>
<dbReference type="Proteomes" id="UP000230423">
    <property type="component" value="Unassembled WGS sequence"/>
</dbReference>